<evidence type="ECO:0008006" key="12">
    <source>
        <dbReference type="Google" id="ProtNLM"/>
    </source>
</evidence>
<keyword evidence="11" id="KW-1185">Reference proteome</keyword>
<dbReference type="InterPro" id="IPR014001">
    <property type="entry name" value="Helicase_ATP-bd"/>
</dbReference>
<dbReference type="GO" id="GO:0003723">
    <property type="term" value="F:RNA binding"/>
    <property type="evidence" value="ECO:0007669"/>
    <property type="project" value="UniProtKB-KW"/>
</dbReference>
<keyword evidence="4" id="KW-0694">RNA-binding</keyword>
<evidence type="ECO:0000256" key="7">
    <source>
        <dbReference type="SAM" id="MobiDB-lite"/>
    </source>
</evidence>
<evidence type="ECO:0000256" key="1">
    <source>
        <dbReference type="ARBA" id="ARBA00022741"/>
    </source>
</evidence>
<dbReference type="GO" id="GO:0016787">
    <property type="term" value="F:hydrolase activity"/>
    <property type="evidence" value="ECO:0007669"/>
    <property type="project" value="UniProtKB-KW"/>
</dbReference>
<dbReference type="Gene3D" id="3.40.50.300">
    <property type="entry name" value="P-loop containing nucleotide triphosphate hydrolases"/>
    <property type="match status" value="2"/>
</dbReference>
<keyword evidence="2" id="KW-0378">Hydrolase</keyword>
<comment type="caution">
    <text evidence="10">The sequence shown here is derived from an EMBL/GenBank/DDBJ whole genome shotgun (WGS) entry which is preliminary data.</text>
</comment>
<dbReference type="SMART" id="SM00487">
    <property type="entry name" value="DEXDc"/>
    <property type="match status" value="1"/>
</dbReference>
<keyword evidence="6" id="KW-0040">ANK repeat</keyword>
<protein>
    <recommendedName>
        <fullName evidence="12">ATP-dependent RNA helicase</fullName>
    </recommendedName>
</protein>
<organism evidence="10 11">
    <name type="scientific">Prototheca wickerhamii</name>
    <dbReference type="NCBI Taxonomy" id="3111"/>
    <lineage>
        <taxon>Eukaryota</taxon>
        <taxon>Viridiplantae</taxon>
        <taxon>Chlorophyta</taxon>
        <taxon>core chlorophytes</taxon>
        <taxon>Trebouxiophyceae</taxon>
        <taxon>Chlorellales</taxon>
        <taxon>Chlorellaceae</taxon>
        <taxon>Prototheca</taxon>
    </lineage>
</organism>
<dbReference type="SMART" id="SM00490">
    <property type="entry name" value="HELICc"/>
    <property type="match status" value="1"/>
</dbReference>
<dbReference type="PANTHER" id="PTHR18934">
    <property type="entry name" value="ATP-DEPENDENT RNA HELICASE"/>
    <property type="match status" value="1"/>
</dbReference>
<dbReference type="SUPFAM" id="SSF48403">
    <property type="entry name" value="Ankyrin repeat"/>
    <property type="match status" value="1"/>
</dbReference>
<evidence type="ECO:0000259" key="9">
    <source>
        <dbReference type="PROSITE" id="PS51194"/>
    </source>
</evidence>
<feature type="region of interest" description="Disordered" evidence="7">
    <location>
        <begin position="1"/>
        <end position="32"/>
    </location>
</feature>
<dbReference type="InterPro" id="IPR011545">
    <property type="entry name" value="DEAD/DEAH_box_helicase_dom"/>
</dbReference>
<feature type="region of interest" description="Disordered" evidence="7">
    <location>
        <begin position="51"/>
        <end position="96"/>
    </location>
</feature>
<dbReference type="InterPro" id="IPR036770">
    <property type="entry name" value="Ankyrin_rpt-contain_sf"/>
</dbReference>
<dbReference type="PROSITE" id="PS50088">
    <property type="entry name" value="ANK_REPEAT"/>
    <property type="match status" value="1"/>
</dbReference>
<feature type="repeat" description="ANK" evidence="6">
    <location>
        <begin position="395"/>
        <end position="427"/>
    </location>
</feature>
<keyword evidence="1" id="KW-0547">Nucleotide-binding</keyword>
<dbReference type="InterPro" id="IPR048333">
    <property type="entry name" value="HA2_WH"/>
</dbReference>
<name>A0AAD9IFI4_PROWI</name>
<dbReference type="AlphaFoldDB" id="A0AAD9IFI4"/>
<feature type="domain" description="Helicase ATP-binding" evidence="8">
    <location>
        <begin position="134"/>
        <end position="300"/>
    </location>
</feature>
<evidence type="ECO:0000313" key="11">
    <source>
        <dbReference type="Proteomes" id="UP001255856"/>
    </source>
</evidence>
<feature type="region of interest" description="Disordered" evidence="7">
    <location>
        <begin position="1042"/>
        <end position="1138"/>
    </location>
</feature>
<dbReference type="Pfam" id="PF00271">
    <property type="entry name" value="Helicase_C"/>
    <property type="match status" value="1"/>
</dbReference>
<accession>A0AAD9IFI4</accession>
<dbReference type="GO" id="GO:0004386">
    <property type="term" value="F:helicase activity"/>
    <property type="evidence" value="ECO:0007669"/>
    <property type="project" value="TreeGrafter"/>
</dbReference>
<dbReference type="InterPro" id="IPR001650">
    <property type="entry name" value="Helicase_C-like"/>
</dbReference>
<gene>
    <name evidence="10" type="ORF">QBZ16_004309</name>
</gene>
<keyword evidence="3" id="KW-0067">ATP-binding</keyword>
<evidence type="ECO:0000256" key="2">
    <source>
        <dbReference type="ARBA" id="ARBA00022801"/>
    </source>
</evidence>
<dbReference type="GO" id="GO:0005524">
    <property type="term" value="F:ATP binding"/>
    <property type="evidence" value="ECO:0007669"/>
    <property type="project" value="UniProtKB-KW"/>
</dbReference>
<dbReference type="InterPro" id="IPR007502">
    <property type="entry name" value="Helicase-assoc_dom"/>
</dbReference>
<dbReference type="CDD" id="cd17917">
    <property type="entry name" value="DEXHc_RHA-like"/>
    <property type="match status" value="1"/>
</dbReference>
<dbReference type="InterPro" id="IPR027417">
    <property type="entry name" value="P-loop_NTPase"/>
</dbReference>
<dbReference type="EMBL" id="JASFZW010000006">
    <property type="protein sequence ID" value="KAK2077464.1"/>
    <property type="molecule type" value="Genomic_DNA"/>
</dbReference>
<dbReference type="Pfam" id="PF04408">
    <property type="entry name" value="WHD_HA2"/>
    <property type="match status" value="1"/>
</dbReference>
<dbReference type="PROSITE" id="PS51194">
    <property type="entry name" value="HELICASE_CTER"/>
    <property type="match status" value="1"/>
</dbReference>
<evidence type="ECO:0000256" key="3">
    <source>
        <dbReference type="ARBA" id="ARBA00022840"/>
    </source>
</evidence>
<feature type="compositionally biased region" description="Basic residues" evidence="7">
    <location>
        <begin position="1115"/>
        <end position="1128"/>
    </location>
</feature>
<dbReference type="PANTHER" id="PTHR18934:SF213">
    <property type="entry name" value="3'-5' RNA HELICASE YTHDC2"/>
    <property type="match status" value="1"/>
</dbReference>
<evidence type="ECO:0000256" key="5">
    <source>
        <dbReference type="ARBA" id="ARBA00060772"/>
    </source>
</evidence>
<dbReference type="InterPro" id="IPR002110">
    <property type="entry name" value="Ankyrin_rpt"/>
</dbReference>
<dbReference type="Gene3D" id="1.25.40.20">
    <property type="entry name" value="Ankyrin repeat-containing domain"/>
    <property type="match status" value="1"/>
</dbReference>
<evidence type="ECO:0000256" key="4">
    <source>
        <dbReference type="ARBA" id="ARBA00022884"/>
    </source>
</evidence>
<feature type="domain" description="Helicase C-terminal" evidence="9">
    <location>
        <begin position="488"/>
        <end position="670"/>
    </location>
</feature>
<evidence type="ECO:0000259" key="8">
    <source>
        <dbReference type="PROSITE" id="PS51192"/>
    </source>
</evidence>
<dbReference type="Proteomes" id="UP001255856">
    <property type="component" value="Unassembled WGS sequence"/>
</dbReference>
<proteinExistence type="inferred from homology"/>
<reference evidence="10" key="1">
    <citation type="submission" date="2021-01" db="EMBL/GenBank/DDBJ databases">
        <authorList>
            <person name="Eckstrom K.M.E."/>
        </authorList>
    </citation>
    <scope>NUCLEOTIDE SEQUENCE</scope>
    <source>
        <strain evidence="10">UVCC 0001</strain>
    </source>
</reference>
<dbReference type="PROSITE" id="PS51192">
    <property type="entry name" value="HELICASE_ATP_BIND_1"/>
    <property type="match status" value="1"/>
</dbReference>
<dbReference type="SMART" id="SM00847">
    <property type="entry name" value="HA2"/>
    <property type="match status" value="1"/>
</dbReference>
<dbReference type="SUPFAM" id="SSF52540">
    <property type="entry name" value="P-loop containing nucleoside triphosphate hydrolases"/>
    <property type="match status" value="1"/>
</dbReference>
<dbReference type="FunFam" id="3.40.50.300:FF:000526">
    <property type="entry name" value="DExH-box ATP-dependent RNA helicase DExH3"/>
    <property type="match status" value="1"/>
</dbReference>
<sequence>MLRVPESRFITVSKSGAARGGQKKQGEKKERLQGAIQVTIGKHSLGSLHRHLERFPPSPADSATGPSPAAATGPWDPAANERRSGPGSRASQLPQPTVEKLHGAWRAWAATEAGAAMQARRAALPMAAHREEVLAAVASNRVVLIRGETGCGKTTQVPQYLLEASWEAGRAAHVLCTQPRRISAISCAERIAQERGETVGGNVGYNIRLETRGRADTSIMFATNGVLLRLLSRGHDALAHVTHLVMDEIHERDRFADIALILVREVLPRHPALRVVLMSATLHAELFSAYFDGCPIISVPGFTHPVEDFYLEDVLRLTGTHVPDPFELKKLRPSKPPPPPADRAARVCAALESAFMLDTDAAFDELMHAVGLGRYDADDEGDLAKALVNVQHPATGASPLMVCAGRNRGKMVQHLLCFGADAGLTSRDGSAAADWARMFGHGALAEELTGVAEEQRREREVAAAVSETATAVALYQSVHDPEEVDVPLILDLLRYICGRDAGADESRRQLGSVLIFLPGWAEISDAKAALLADAQFGDARRFQLLSLHSMVSPADQRRAFARPPPGVRKLILSTNVAETSVTIDDVVVVINSGRLKEKGYDPFTGVSTLQSAWTSKANERQRRGRAGRCQPGIAFHLYTRARAEALPEFQVPELRRSPLEDIALQAKLMIDPRTDRPFLIADLLERAIDPPVPKAVAAARDLLRGIGALDADENLTELGRHLSALPVPPALGKLVLHGILLDCLDPLLTLACFRAYRDPWTIPPDPRAKAEASAARLRLAADRRAASDHLASLRAFEAWQAAERRPGGGARWAASNYASHSTLRMVQGMREQVIGELRRLGFITTLAAASQHAGNLSLVRAALAAGLYPMIGQVRPSRDGKQLSLFTAEDEKVLIRSGSVVGPWLAQRKKKKGAVFAAILDELTRGDSGGLCVNGCTLVPPLSVLLVCAKATCIDVEESEDEDSDGMDGVETRDTPPAGTAVLVDDWLALEVPPGTREGLLTLRSRLTQAFYASIENSGVPLSPLLADAVATVKGLFAMEGGEEFNEPPQEGFVQNPPQNTRWGAPPSKSVFVPIPSTYTAPRGDARRPPPGKKPRRNGAGDAERDAQSSAKPAKEKRKSGGRGKKQKTPVVDGKSAS</sequence>
<dbReference type="Gene3D" id="1.20.120.1080">
    <property type="match status" value="1"/>
</dbReference>
<dbReference type="Pfam" id="PF00270">
    <property type="entry name" value="DEAD"/>
    <property type="match status" value="1"/>
</dbReference>
<evidence type="ECO:0000256" key="6">
    <source>
        <dbReference type="PROSITE-ProRule" id="PRU00023"/>
    </source>
</evidence>
<comment type="similarity">
    <text evidence="5">Belongs to the DExH box helicase family.</text>
</comment>
<evidence type="ECO:0000313" key="10">
    <source>
        <dbReference type="EMBL" id="KAK2077464.1"/>
    </source>
</evidence>
<dbReference type="CDD" id="cd18791">
    <property type="entry name" value="SF2_C_RHA"/>
    <property type="match status" value="1"/>
</dbReference>
<dbReference type="Pfam" id="PF21010">
    <property type="entry name" value="HA2_C"/>
    <property type="match status" value="1"/>
</dbReference>
<feature type="compositionally biased region" description="Low complexity" evidence="7">
    <location>
        <begin position="60"/>
        <end position="74"/>
    </location>
</feature>